<accession>A0ABU1W5Z0</accession>
<name>A0ABU1W5Z0_9GAMM</name>
<feature type="chain" id="PRO_5047218771" evidence="2">
    <location>
        <begin position="25"/>
        <end position="185"/>
    </location>
</feature>
<gene>
    <name evidence="3" type="ORF">J2X06_000187</name>
</gene>
<evidence type="ECO:0000313" key="4">
    <source>
        <dbReference type="Proteomes" id="UP001251524"/>
    </source>
</evidence>
<protein>
    <submittedName>
        <fullName evidence="3">Uncharacterized protein</fullName>
    </submittedName>
</protein>
<sequence length="185" mass="19363">MRNVVLSLAGAMILGSAAAQSAHAADDSIRIREVIPYRSDSVGTAPIREQCTWNRELSQNIVKASKGKVVTTDQDLASLTGKTLDIVITYVHAAGGGSVSGPKWGRISGELKENGQLVGNFDIQRVTMRPFTFKACSTLSLVADALADDVVSWLKNPGIDANAGKAPDGEAAPQASAVEQNASAK</sequence>
<evidence type="ECO:0000256" key="1">
    <source>
        <dbReference type="SAM" id="MobiDB-lite"/>
    </source>
</evidence>
<evidence type="ECO:0000256" key="2">
    <source>
        <dbReference type="SAM" id="SignalP"/>
    </source>
</evidence>
<feature type="region of interest" description="Disordered" evidence="1">
    <location>
        <begin position="162"/>
        <end position="185"/>
    </location>
</feature>
<dbReference type="RefSeq" id="WP_310057074.1">
    <property type="nucleotide sequence ID" value="NZ_JAVDVY010000001.1"/>
</dbReference>
<dbReference type="EMBL" id="JAVDVY010000001">
    <property type="protein sequence ID" value="MDR7133003.1"/>
    <property type="molecule type" value="Genomic_DNA"/>
</dbReference>
<evidence type="ECO:0000313" key="3">
    <source>
        <dbReference type="EMBL" id="MDR7133003.1"/>
    </source>
</evidence>
<organism evidence="3 4">
    <name type="scientific">Lysobacter niastensis</name>
    <dbReference type="NCBI Taxonomy" id="380629"/>
    <lineage>
        <taxon>Bacteria</taxon>
        <taxon>Pseudomonadati</taxon>
        <taxon>Pseudomonadota</taxon>
        <taxon>Gammaproteobacteria</taxon>
        <taxon>Lysobacterales</taxon>
        <taxon>Lysobacteraceae</taxon>
        <taxon>Lysobacter</taxon>
    </lineage>
</organism>
<keyword evidence="4" id="KW-1185">Reference proteome</keyword>
<keyword evidence="2" id="KW-0732">Signal</keyword>
<proteinExistence type="predicted"/>
<feature type="signal peptide" evidence="2">
    <location>
        <begin position="1"/>
        <end position="24"/>
    </location>
</feature>
<dbReference type="Proteomes" id="UP001251524">
    <property type="component" value="Unassembled WGS sequence"/>
</dbReference>
<reference evidence="3 4" key="1">
    <citation type="submission" date="2023-07" db="EMBL/GenBank/DDBJ databases">
        <title>Sorghum-associated microbial communities from plants grown in Nebraska, USA.</title>
        <authorList>
            <person name="Schachtman D."/>
        </authorList>
    </citation>
    <scope>NUCLEOTIDE SEQUENCE [LARGE SCALE GENOMIC DNA]</scope>
    <source>
        <strain evidence="3 4">BE198</strain>
    </source>
</reference>
<comment type="caution">
    <text evidence="3">The sequence shown here is derived from an EMBL/GenBank/DDBJ whole genome shotgun (WGS) entry which is preliminary data.</text>
</comment>